<dbReference type="Pfam" id="PF00201">
    <property type="entry name" value="UDPGT"/>
    <property type="match status" value="1"/>
</dbReference>
<proteinExistence type="predicted"/>
<gene>
    <name evidence="2" type="ORF">RD792_009444</name>
</gene>
<accession>A0ABR0CZ20</accession>
<comment type="caution">
    <text evidence="2">The sequence shown here is derived from an EMBL/GenBank/DDBJ whole genome shotgun (WGS) entry which is preliminary data.</text>
</comment>
<organism evidence="2 3">
    <name type="scientific">Penstemon davidsonii</name>
    <dbReference type="NCBI Taxonomy" id="160366"/>
    <lineage>
        <taxon>Eukaryota</taxon>
        <taxon>Viridiplantae</taxon>
        <taxon>Streptophyta</taxon>
        <taxon>Embryophyta</taxon>
        <taxon>Tracheophyta</taxon>
        <taxon>Spermatophyta</taxon>
        <taxon>Magnoliopsida</taxon>
        <taxon>eudicotyledons</taxon>
        <taxon>Gunneridae</taxon>
        <taxon>Pentapetalae</taxon>
        <taxon>asterids</taxon>
        <taxon>lamiids</taxon>
        <taxon>Lamiales</taxon>
        <taxon>Plantaginaceae</taxon>
        <taxon>Cheloneae</taxon>
        <taxon>Penstemon</taxon>
    </lineage>
</organism>
<keyword evidence="3" id="KW-1185">Reference proteome</keyword>
<dbReference type="Gene3D" id="3.40.50.2000">
    <property type="entry name" value="Glycogen Phosphorylase B"/>
    <property type="match status" value="2"/>
</dbReference>
<dbReference type="InterPro" id="IPR002213">
    <property type="entry name" value="UDP_glucos_trans"/>
</dbReference>
<sequence>MEGVSGGVPMICRPIFADQMVNSRYLINEWRVGIELENAEDRTIVKNAIRRLLVDEEGKEMRQRCQEMKQKLEICVQEGGSSYNSLENLTQFILSM</sequence>
<evidence type="ECO:0000256" key="1">
    <source>
        <dbReference type="ARBA" id="ARBA00022679"/>
    </source>
</evidence>
<name>A0ABR0CZ20_9LAMI</name>
<dbReference type="PANTHER" id="PTHR48045:SF30">
    <property type="entry name" value="UDP-GLYCOSYLTRANSFERASE 76H1-LIKE"/>
    <property type="match status" value="1"/>
</dbReference>
<keyword evidence="1" id="KW-0808">Transferase</keyword>
<reference evidence="2 3" key="1">
    <citation type="journal article" date="2023" name="bioRxiv">
        <title>Genome report: Whole genome sequence and annotation of Penstemon davidsonii.</title>
        <authorList>
            <person name="Ostevik K.L."/>
            <person name="Alabady M."/>
            <person name="Zhang M."/>
            <person name="Rausher M.D."/>
        </authorList>
    </citation>
    <scope>NUCLEOTIDE SEQUENCE [LARGE SCALE GENOMIC DNA]</scope>
    <source>
        <strain evidence="2">DNT005</strain>
        <tissue evidence="2">Whole leaf</tissue>
    </source>
</reference>
<dbReference type="EMBL" id="JAYDYQ010002534">
    <property type="protein sequence ID" value="KAK4482292.1"/>
    <property type="molecule type" value="Genomic_DNA"/>
</dbReference>
<dbReference type="Proteomes" id="UP001291926">
    <property type="component" value="Unassembled WGS sequence"/>
</dbReference>
<evidence type="ECO:0000313" key="2">
    <source>
        <dbReference type="EMBL" id="KAK4482292.1"/>
    </source>
</evidence>
<evidence type="ECO:0000313" key="3">
    <source>
        <dbReference type="Proteomes" id="UP001291926"/>
    </source>
</evidence>
<protein>
    <submittedName>
        <fullName evidence="2">Uncharacterized protein</fullName>
    </submittedName>
</protein>
<dbReference type="PANTHER" id="PTHR48045">
    <property type="entry name" value="UDP-GLYCOSYLTRANSFERASE 72B1"/>
    <property type="match status" value="1"/>
</dbReference>
<dbReference type="SUPFAM" id="SSF53756">
    <property type="entry name" value="UDP-Glycosyltransferase/glycogen phosphorylase"/>
    <property type="match status" value="1"/>
</dbReference>